<keyword evidence="1" id="KW-0472">Membrane</keyword>
<dbReference type="EMBL" id="AAAIXK010000004">
    <property type="protein sequence ID" value="EAC5550457.1"/>
    <property type="molecule type" value="Genomic_DNA"/>
</dbReference>
<evidence type="ECO:0000313" key="3">
    <source>
        <dbReference type="EMBL" id="EAG4460802.1"/>
    </source>
</evidence>
<evidence type="ECO:0000313" key="8">
    <source>
        <dbReference type="Proteomes" id="UP000365297"/>
    </source>
</evidence>
<evidence type="ECO:0000313" key="2">
    <source>
        <dbReference type="EMBL" id="EAC5550457.1"/>
    </source>
</evidence>
<dbReference type="Proteomes" id="UP000489121">
    <property type="component" value="Unassembled WGS sequence"/>
</dbReference>
<feature type="transmembrane region" description="Helical" evidence="1">
    <location>
        <begin position="51"/>
        <end position="68"/>
    </location>
</feature>
<evidence type="ECO:0000313" key="4">
    <source>
        <dbReference type="EMBL" id="EAH4242566.1"/>
    </source>
</evidence>
<evidence type="ECO:0000313" key="7">
    <source>
        <dbReference type="Proteomes" id="UP000272537"/>
    </source>
</evidence>
<dbReference type="Proteomes" id="UP000272537">
    <property type="component" value="Unassembled WGS sequence"/>
</dbReference>
<dbReference type="Proteomes" id="UP000527632">
    <property type="component" value="Unassembled WGS sequence"/>
</dbReference>
<dbReference type="EMBL" id="QXLS01000002">
    <property type="protein sequence ID" value="RKA09547.1"/>
    <property type="molecule type" value="Genomic_DNA"/>
</dbReference>
<feature type="transmembrane region" description="Helical" evidence="1">
    <location>
        <begin position="88"/>
        <end position="106"/>
    </location>
</feature>
<dbReference type="EMBL" id="AALGDA010000082">
    <property type="protein sequence ID" value="ECY9784234.1"/>
    <property type="molecule type" value="Genomic_DNA"/>
</dbReference>
<organism evidence="4 10">
    <name type="scientific">Listeria monocytogenes</name>
    <dbReference type="NCBI Taxonomy" id="1639"/>
    <lineage>
        <taxon>Bacteria</taxon>
        <taxon>Bacillati</taxon>
        <taxon>Bacillota</taxon>
        <taxon>Bacilli</taxon>
        <taxon>Bacillales</taxon>
        <taxon>Listeriaceae</taxon>
        <taxon>Listeria</taxon>
    </lineage>
</organism>
<reference evidence="4 10" key="2">
    <citation type="submission" date="2019-04" db="EMBL/GenBank/DDBJ databases">
        <authorList>
            <consortium name="GenomeTrakr: Next Generation Sequencing Network for Food Pathogen Tracability"/>
        </authorList>
    </citation>
    <scope>NUCLEOTIDE SEQUENCE [LARGE SCALE GENOMIC DNA]</scope>
    <source>
        <strain evidence="3 11">CFSAN063727</strain>
        <strain evidence="2 8">FDA00007096</strain>
        <strain evidence="4 10">LS1344</strain>
    </source>
</reference>
<evidence type="ECO:0000313" key="5">
    <source>
        <dbReference type="EMBL" id="ECY9784234.1"/>
    </source>
</evidence>
<dbReference type="KEGG" id="lmok:CQ02_13920"/>
<accession>A0A0B8R0Q3</accession>
<dbReference type="EMBL" id="AABGUK010000004">
    <property type="protein sequence ID" value="EAH4242566.1"/>
    <property type="molecule type" value="Genomic_DNA"/>
</dbReference>
<comment type="caution">
    <text evidence="4">The sequence shown here is derived from an EMBL/GenBank/DDBJ whole genome shotgun (WGS) entry which is preliminary data.</text>
</comment>
<keyword evidence="1" id="KW-0812">Transmembrane</keyword>
<dbReference type="EMBL" id="AABBZO010000001">
    <property type="protein sequence ID" value="EAG4460802.1"/>
    <property type="molecule type" value="Genomic_DNA"/>
</dbReference>
<keyword evidence="1" id="KW-1133">Transmembrane helix</keyword>
<feature type="transmembrane region" description="Helical" evidence="1">
    <location>
        <begin position="112"/>
        <end position="131"/>
    </location>
</feature>
<evidence type="ECO:0000313" key="9">
    <source>
        <dbReference type="Proteomes" id="UP000489121"/>
    </source>
</evidence>
<feature type="transmembrane region" description="Helical" evidence="1">
    <location>
        <begin position="202"/>
        <end position="225"/>
    </location>
</feature>
<reference evidence="5 9" key="3">
    <citation type="submission" date="2019-09" db="EMBL/GenBank/DDBJ databases">
        <authorList>
            <consortium name="PulseNet: The National Subtyping Network for Foodborne Disease Surveillance"/>
            <person name="Tarr C.L."/>
            <person name="Trees E."/>
            <person name="Katz L.S."/>
            <person name="Carleton-Romer H.A."/>
            <person name="Stroika S."/>
            <person name="Kucerova Z."/>
            <person name="Roache K.F."/>
            <person name="Sabol A.L."/>
            <person name="Besser J."/>
            <person name="Gerner-Smidt P."/>
        </authorList>
    </citation>
    <scope>NUCLEOTIDE SEQUENCE [LARGE SCALE GENOMIC DNA]</scope>
    <source>
        <strain evidence="5 9">PNUSAL005692</strain>
    </source>
</reference>
<dbReference type="RefSeq" id="WP_010959087.1">
    <property type="nucleotide sequence ID" value="NC_021825.2"/>
</dbReference>
<reference evidence="6 7" key="1">
    <citation type="journal article" date="2018" name="BMC Genomics">
        <title>Genes significantly associated with lineage II food isolates of Listeria monocytogenes.</title>
        <authorList>
            <person name="Pirone-Davies C."/>
            <person name="Chen Y."/>
            <person name="Pightling A."/>
            <person name="Ryan G."/>
            <person name="Wang Y."/>
            <person name="Yao K."/>
            <person name="Hoffmann M."/>
            <person name="Allard M.W."/>
        </authorList>
    </citation>
    <scope>NUCLEOTIDE SEQUENCE [LARGE SCALE GENOMIC DNA]</scope>
    <source>
        <strain evidence="6 7">PNUSAL000550</strain>
    </source>
</reference>
<dbReference type="AlphaFoldDB" id="A0A0B8R0Q3"/>
<dbReference type="Proteomes" id="UP000528151">
    <property type="component" value="Unassembled WGS sequence"/>
</dbReference>
<evidence type="ECO:0000256" key="1">
    <source>
        <dbReference type="SAM" id="Phobius"/>
    </source>
</evidence>
<sequence length="257" mass="29247">MKIKISFKEANQLLDIRDERAKETDTLRGLQLFILALFCGFMALLPLKNSIVITIFLILIIVISYIYYCTLKSSNKLLEDFGWQLAKYIMLQTITVSLILGIRVNGGRPFGYFYTIVALFYLVVIAVFSYFRCKAMILNYLKNNNVKVKKSAVTKIWGKGFSKVLMGLLVAIFLGAQIYRLSKWWFIGNDNSLSVISIQNEWLGALVVLAGGILFLLLLVIFSLLPTLLFNPKIITNGLLLKKYATEFQQENARSNQ</sequence>
<gene>
    <name evidence="2" type="ORF">ARY78_08460</name>
    <name evidence="3" type="ORF">CA369_00740</name>
    <name evidence="6" type="ORF">DYZ80_01191</name>
    <name evidence="4" type="ORF">E5F58_11280</name>
    <name evidence="5" type="ORF">F6515_14745</name>
</gene>
<name>A0A0B8R0Q3_LISMN</name>
<evidence type="ECO:0000313" key="11">
    <source>
        <dbReference type="Proteomes" id="UP000528151"/>
    </source>
</evidence>
<feature type="transmembrane region" description="Helical" evidence="1">
    <location>
        <begin position="164"/>
        <end position="182"/>
    </location>
</feature>
<proteinExistence type="predicted"/>
<evidence type="ECO:0000313" key="6">
    <source>
        <dbReference type="EMBL" id="RKA09547.1"/>
    </source>
</evidence>
<protein>
    <submittedName>
        <fullName evidence="4">Uncharacterized protein</fullName>
    </submittedName>
</protein>
<feature type="transmembrane region" description="Helical" evidence="1">
    <location>
        <begin position="27"/>
        <end position="45"/>
    </location>
</feature>
<dbReference type="Proteomes" id="UP000365297">
    <property type="component" value="Unassembled WGS sequence"/>
</dbReference>
<evidence type="ECO:0000313" key="10">
    <source>
        <dbReference type="Proteomes" id="UP000527632"/>
    </source>
</evidence>